<evidence type="ECO:0000313" key="1">
    <source>
        <dbReference type="EMBL" id="PKU43406.1"/>
    </source>
</evidence>
<name>A0A2I0UBG2_LIMLA</name>
<dbReference type="OrthoDB" id="276744at2759"/>
<reference evidence="2" key="2">
    <citation type="submission" date="2017-12" db="EMBL/GenBank/DDBJ databases">
        <title>Genome sequence of the Bar-tailed Godwit (Limosa lapponica baueri).</title>
        <authorList>
            <person name="Lima N.C.B."/>
            <person name="Parody-Merino A.M."/>
            <person name="Battley P.F."/>
            <person name="Fidler A.E."/>
            <person name="Prosdocimi F."/>
        </authorList>
    </citation>
    <scope>NUCLEOTIDE SEQUENCE [LARGE SCALE GENOMIC DNA]</scope>
</reference>
<dbReference type="Proteomes" id="UP000233556">
    <property type="component" value="Unassembled WGS sequence"/>
</dbReference>
<accession>A0A2I0UBG2</accession>
<dbReference type="EMBL" id="KZ505906">
    <property type="protein sequence ID" value="PKU43406.1"/>
    <property type="molecule type" value="Genomic_DNA"/>
</dbReference>
<dbReference type="AlphaFoldDB" id="A0A2I0UBG2"/>
<reference evidence="2" key="1">
    <citation type="submission" date="2017-11" db="EMBL/GenBank/DDBJ databases">
        <authorList>
            <person name="Lima N.C."/>
            <person name="Parody-Merino A.M."/>
            <person name="Battley P.F."/>
            <person name="Fidler A.E."/>
            <person name="Prosdocimi F."/>
        </authorList>
    </citation>
    <scope>NUCLEOTIDE SEQUENCE [LARGE SCALE GENOMIC DNA]</scope>
</reference>
<evidence type="ECO:0000313" key="2">
    <source>
        <dbReference type="Proteomes" id="UP000233556"/>
    </source>
</evidence>
<keyword evidence="2" id="KW-1185">Reference proteome</keyword>
<organism evidence="1 2">
    <name type="scientific">Limosa lapponica baueri</name>
    <dbReference type="NCBI Taxonomy" id="1758121"/>
    <lineage>
        <taxon>Eukaryota</taxon>
        <taxon>Metazoa</taxon>
        <taxon>Chordata</taxon>
        <taxon>Craniata</taxon>
        <taxon>Vertebrata</taxon>
        <taxon>Euteleostomi</taxon>
        <taxon>Archelosauria</taxon>
        <taxon>Archosauria</taxon>
        <taxon>Dinosauria</taxon>
        <taxon>Saurischia</taxon>
        <taxon>Theropoda</taxon>
        <taxon>Coelurosauria</taxon>
        <taxon>Aves</taxon>
        <taxon>Neognathae</taxon>
        <taxon>Neoaves</taxon>
        <taxon>Charadriiformes</taxon>
        <taxon>Scolopacidae</taxon>
        <taxon>Limosa</taxon>
    </lineage>
</organism>
<sequence length="112" mass="13236">MLQSTRKQRAQVAKNGKSILACIRNSVASRAREEIVPLYSALVRPHLECCVRFWAPHYKKDIEMLERVQRKGRKLVRGLENKSYEEQLTEIGLFSLEKRRPYRSLQLPERRV</sequence>
<protein>
    <submittedName>
        <fullName evidence="1">Uncharacterized protein</fullName>
    </submittedName>
</protein>
<proteinExistence type="predicted"/>
<dbReference type="PANTHER" id="PTHR33332">
    <property type="entry name" value="REVERSE TRANSCRIPTASE DOMAIN-CONTAINING PROTEIN"/>
    <property type="match status" value="1"/>
</dbReference>
<gene>
    <name evidence="1" type="ORF">llap_6290</name>
</gene>